<dbReference type="InterPro" id="IPR050903">
    <property type="entry name" value="Bact_Chemotaxis_MeTrfase"/>
</dbReference>
<dbReference type="PANTHER" id="PTHR24422:SF19">
    <property type="entry name" value="CHEMOTAXIS PROTEIN METHYLTRANSFERASE"/>
    <property type="match status" value="1"/>
</dbReference>
<evidence type="ECO:0000256" key="3">
    <source>
        <dbReference type="ARBA" id="ARBA00022691"/>
    </source>
</evidence>
<dbReference type="SUPFAM" id="SSF53335">
    <property type="entry name" value="S-adenosyl-L-methionine-dependent methyltransferases"/>
    <property type="match status" value="1"/>
</dbReference>
<dbReference type="PROSITE" id="PS50005">
    <property type="entry name" value="TPR"/>
    <property type="match status" value="1"/>
</dbReference>
<feature type="domain" description="CheR-type methyltransferase" evidence="6">
    <location>
        <begin position="1"/>
        <end position="234"/>
    </location>
</feature>
<dbReference type="Pfam" id="PF01739">
    <property type="entry name" value="CheR"/>
    <property type="match status" value="1"/>
</dbReference>
<keyword evidence="4" id="KW-0802">TPR repeat</keyword>
<organism evidence="7 8">
    <name type="scientific">Pseudoduganella violacea</name>
    <dbReference type="NCBI Taxonomy" id="1715466"/>
    <lineage>
        <taxon>Bacteria</taxon>
        <taxon>Pseudomonadati</taxon>
        <taxon>Pseudomonadota</taxon>
        <taxon>Betaproteobacteria</taxon>
        <taxon>Burkholderiales</taxon>
        <taxon>Oxalobacteraceae</taxon>
        <taxon>Telluria group</taxon>
        <taxon>Pseudoduganella</taxon>
    </lineage>
</organism>
<dbReference type="GO" id="GO:0032259">
    <property type="term" value="P:methylation"/>
    <property type="evidence" value="ECO:0007669"/>
    <property type="project" value="UniProtKB-KW"/>
</dbReference>
<dbReference type="InterPro" id="IPR022642">
    <property type="entry name" value="CheR_C"/>
</dbReference>
<dbReference type="RefSeq" id="WP_183443732.1">
    <property type="nucleotide sequence ID" value="NZ_JACHXD010000023.1"/>
</dbReference>
<keyword evidence="3" id="KW-0949">S-adenosyl-L-methionine</keyword>
<feature type="repeat" description="TPR" evidence="4">
    <location>
        <begin position="384"/>
        <end position="417"/>
    </location>
</feature>
<dbReference type="InterPro" id="IPR019734">
    <property type="entry name" value="TPR_rpt"/>
</dbReference>
<feature type="region of interest" description="Disordered" evidence="5">
    <location>
        <begin position="258"/>
        <end position="294"/>
    </location>
</feature>
<evidence type="ECO:0000256" key="1">
    <source>
        <dbReference type="ARBA" id="ARBA00022603"/>
    </source>
</evidence>
<dbReference type="SMART" id="SM00138">
    <property type="entry name" value="MeTrc"/>
    <property type="match status" value="1"/>
</dbReference>
<dbReference type="SUPFAM" id="SSF48452">
    <property type="entry name" value="TPR-like"/>
    <property type="match status" value="1"/>
</dbReference>
<dbReference type="PROSITE" id="PS50123">
    <property type="entry name" value="CHER"/>
    <property type="match status" value="1"/>
</dbReference>
<evidence type="ECO:0000313" key="7">
    <source>
        <dbReference type="EMBL" id="MBB3122062.1"/>
    </source>
</evidence>
<dbReference type="Gene3D" id="3.40.50.150">
    <property type="entry name" value="Vaccinia Virus protein VP39"/>
    <property type="match status" value="1"/>
</dbReference>
<keyword evidence="8" id="KW-1185">Reference proteome</keyword>
<dbReference type="GO" id="GO:0008757">
    <property type="term" value="F:S-adenosylmethionine-dependent methyltransferase activity"/>
    <property type="evidence" value="ECO:0007669"/>
    <property type="project" value="InterPro"/>
</dbReference>
<name>A0A7W5FWQ6_9BURK</name>
<sequence>MKATELLRQATGMNLSRAVVDEAVQQRMALTGCRDRKAYLRDIAPEELTALVELVVVPESWLFRDPQAFVAAVQHVQLRAADSARMGRPVRILSLPCAGGEEPYSMAMALADAKLAPSAYSIDACDLSPACIARAQRGVYGRNAFRNSDLSFRERYFTPLGGERYQIKAEIQHQVRFRQANLLTLDATRWQGCYDVIFCRNLLIYFDKPTTRAAIGRIATMLADNGILLSGYAELPNFVHNGFTPLPHRQAFALRKDDSSPAAAGGKPAWFPERRQAPPCDGAAIPARGTPTRRSSDVARLMRQSLAPVAPLPAAPALRPPAPMPRATRAQPVAAATAVATAAPPPTPAAADALAEARRLADQGRVDDAAAACRRWLEYAPDSAEAYFILGLLSEIGRQPEQAEALLKRCLYLQPDHYEALCHLALLTEQGGDPSAAATLKARAARVYQRQLPR</sequence>
<gene>
    <name evidence="7" type="ORF">FHS03_005158</name>
</gene>
<proteinExistence type="predicted"/>
<reference evidence="7 8" key="1">
    <citation type="submission" date="2020-08" db="EMBL/GenBank/DDBJ databases">
        <title>Genomic Encyclopedia of Type Strains, Phase III (KMG-III): the genomes of soil and plant-associated and newly described type strains.</title>
        <authorList>
            <person name="Whitman W."/>
        </authorList>
    </citation>
    <scope>NUCLEOTIDE SEQUENCE [LARGE SCALE GENOMIC DNA]</scope>
    <source>
        <strain evidence="7 8">CECT 8897</strain>
    </source>
</reference>
<accession>A0A7W5FWQ6</accession>
<keyword evidence="2 7" id="KW-0808">Transferase</keyword>
<dbReference type="Gene3D" id="1.25.40.10">
    <property type="entry name" value="Tetratricopeptide repeat domain"/>
    <property type="match status" value="1"/>
</dbReference>
<dbReference type="AlphaFoldDB" id="A0A7W5FWQ6"/>
<evidence type="ECO:0000256" key="2">
    <source>
        <dbReference type="ARBA" id="ARBA00022679"/>
    </source>
</evidence>
<dbReference type="PRINTS" id="PR00996">
    <property type="entry name" value="CHERMTFRASE"/>
</dbReference>
<keyword evidence="1 7" id="KW-0489">Methyltransferase</keyword>
<dbReference type="EMBL" id="JACHXD010000023">
    <property type="protein sequence ID" value="MBB3122062.1"/>
    <property type="molecule type" value="Genomic_DNA"/>
</dbReference>
<dbReference type="InterPro" id="IPR000780">
    <property type="entry name" value="CheR_MeTrfase"/>
</dbReference>
<evidence type="ECO:0000259" key="6">
    <source>
        <dbReference type="PROSITE" id="PS50123"/>
    </source>
</evidence>
<dbReference type="InterPro" id="IPR011990">
    <property type="entry name" value="TPR-like_helical_dom_sf"/>
</dbReference>
<protein>
    <submittedName>
        <fullName evidence="7">Chemotaxis protein methyltransferase WspC</fullName>
    </submittedName>
</protein>
<comment type="caution">
    <text evidence="7">The sequence shown here is derived from an EMBL/GenBank/DDBJ whole genome shotgun (WGS) entry which is preliminary data.</text>
</comment>
<dbReference type="Proteomes" id="UP000541535">
    <property type="component" value="Unassembled WGS sequence"/>
</dbReference>
<dbReference type="PANTHER" id="PTHR24422">
    <property type="entry name" value="CHEMOTAXIS PROTEIN METHYLTRANSFERASE"/>
    <property type="match status" value="1"/>
</dbReference>
<evidence type="ECO:0000313" key="8">
    <source>
        <dbReference type="Proteomes" id="UP000541535"/>
    </source>
</evidence>
<evidence type="ECO:0000256" key="4">
    <source>
        <dbReference type="PROSITE-ProRule" id="PRU00339"/>
    </source>
</evidence>
<evidence type="ECO:0000256" key="5">
    <source>
        <dbReference type="SAM" id="MobiDB-lite"/>
    </source>
</evidence>
<dbReference type="InterPro" id="IPR029063">
    <property type="entry name" value="SAM-dependent_MTases_sf"/>
</dbReference>